<gene>
    <name evidence="2" type="ORF">E5H86_30355</name>
</gene>
<dbReference type="SUPFAM" id="SSF53756">
    <property type="entry name" value="UDP-Glycosyltransferase/glycogen phosphorylase"/>
    <property type="match status" value="1"/>
</dbReference>
<evidence type="ECO:0000313" key="2">
    <source>
        <dbReference type="EMBL" id="EFC2249942.1"/>
    </source>
</evidence>
<dbReference type="GO" id="GO:0016757">
    <property type="term" value="F:glycosyltransferase activity"/>
    <property type="evidence" value="ECO:0007669"/>
    <property type="project" value="TreeGrafter"/>
</dbReference>
<sequence>MKILYTESSPNIGGQELQALAQMAAMQRAGHSVMLACRENSRIAAEAVRQQTAVTYIPFRNSLHFSSVWRLRRLVLAFRPDMVVCHSGHDSNTVALTRATLTGGAGRFSIVRQKTYLTRKMKVFSLNHFCDAVAVPGQAMKEALQAAGCTNTIRVVSPGFDFDAIREAMSMPLPEHVREWLEARAPHPVIVQIGMLRPEKGLEFMLKTLFHLKREGGQFHWLIVGGGRPEEERLLRRKIHALGM</sequence>
<dbReference type="PANTHER" id="PTHR45947">
    <property type="entry name" value="SULFOQUINOVOSYL TRANSFERASE SQD2"/>
    <property type="match status" value="1"/>
</dbReference>
<feature type="non-terminal residue" evidence="2">
    <location>
        <position position="244"/>
    </location>
</feature>
<dbReference type="InterPro" id="IPR028098">
    <property type="entry name" value="Glyco_trans_4-like_N"/>
</dbReference>
<name>A0A8S7IBA3_ECOLX</name>
<evidence type="ECO:0000313" key="3">
    <source>
        <dbReference type="Proteomes" id="UP000531916"/>
    </source>
</evidence>
<dbReference type="Pfam" id="PF13439">
    <property type="entry name" value="Glyco_transf_4"/>
    <property type="match status" value="1"/>
</dbReference>
<accession>A0A8S7IBA3</accession>
<organism evidence="2 3">
    <name type="scientific">Escherichia coli</name>
    <dbReference type="NCBI Taxonomy" id="562"/>
    <lineage>
        <taxon>Bacteria</taxon>
        <taxon>Pseudomonadati</taxon>
        <taxon>Pseudomonadota</taxon>
        <taxon>Gammaproteobacteria</taxon>
        <taxon>Enterobacterales</taxon>
        <taxon>Enterobacteriaceae</taxon>
        <taxon>Escherichia</taxon>
    </lineage>
</organism>
<dbReference type="PANTHER" id="PTHR45947:SF3">
    <property type="entry name" value="SULFOQUINOVOSYL TRANSFERASE SQD2"/>
    <property type="match status" value="1"/>
</dbReference>
<protein>
    <submittedName>
        <fullName evidence="2">Glycosyltransferase family 1 protein</fullName>
    </submittedName>
</protein>
<dbReference type="InterPro" id="IPR050194">
    <property type="entry name" value="Glycosyltransferase_grp1"/>
</dbReference>
<evidence type="ECO:0000259" key="1">
    <source>
        <dbReference type="Pfam" id="PF13439"/>
    </source>
</evidence>
<comment type="caution">
    <text evidence="2">The sequence shown here is derived from an EMBL/GenBank/DDBJ whole genome shotgun (WGS) entry which is preliminary data.</text>
</comment>
<dbReference type="AlphaFoldDB" id="A0A8S7IBA3"/>
<dbReference type="Proteomes" id="UP000531916">
    <property type="component" value="Unassembled WGS sequence"/>
</dbReference>
<feature type="domain" description="Glycosyltransferase subfamily 4-like N-terminal" evidence="1">
    <location>
        <begin position="12"/>
        <end position="163"/>
    </location>
</feature>
<dbReference type="CDD" id="cd03801">
    <property type="entry name" value="GT4_PimA-like"/>
    <property type="match status" value="1"/>
</dbReference>
<proteinExistence type="predicted"/>
<dbReference type="EMBL" id="AASEPP010000249">
    <property type="protein sequence ID" value="EFC2249942.1"/>
    <property type="molecule type" value="Genomic_DNA"/>
</dbReference>
<dbReference type="Gene3D" id="3.40.50.2000">
    <property type="entry name" value="Glycogen Phosphorylase B"/>
    <property type="match status" value="2"/>
</dbReference>
<reference evidence="2 3" key="1">
    <citation type="submission" date="2019-04" db="EMBL/GenBank/DDBJ databases">
        <authorList>
            <consortium name="NARMS: The National Antimicrobial Resistance Monitoring System"/>
        </authorList>
    </citation>
    <scope>NUCLEOTIDE SEQUENCE [LARGE SCALE GENOMIC DNA]</scope>
    <source>
        <strain evidence="2 3">FSIS11919500</strain>
    </source>
</reference>